<proteinExistence type="predicted"/>
<protein>
    <submittedName>
        <fullName evidence="2">Uncharacterized protein</fullName>
    </submittedName>
</protein>
<reference evidence="2 3" key="1">
    <citation type="submission" date="2019-05" db="EMBL/GenBank/DDBJ databases">
        <title>Another draft genome of Portunus trituberculatus and its Hox gene families provides insights of decapod evolution.</title>
        <authorList>
            <person name="Jeong J.-H."/>
            <person name="Song I."/>
            <person name="Kim S."/>
            <person name="Choi T."/>
            <person name="Kim D."/>
            <person name="Ryu S."/>
            <person name="Kim W."/>
        </authorList>
    </citation>
    <scope>NUCLEOTIDE SEQUENCE [LARGE SCALE GENOMIC DNA]</scope>
    <source>
        <tissue evidence="2">Muscle</tissue>
    </source>
</reference>
<evidence type="ECO:0000313" key="2">
    <source>
        <dbReference type="EMBL" id="MPC44248.1"/>
    </source>
</evidence>
<dbReference type="AlphaFoldDB" id="A0A5B7FH44"/>
<comment type="caution">
    <text evidence="2">The sequence shown here is derived from an EMBL/GenBank/DDBJ whole genome shotgun (WGS) entry which is preliminary data.</text>
</comment>
<dbReference type="EMBL" id="VSRR010006195">
    <property type="protein sequence ID" value="MPC44248.1"/>
    <property type="molecule type" value="Genomic_DNA"/>
</dbReference>
<evidence type="ECO:0000313" key="3">
    <source>
        <dbReference type="Proteomes" id="UP000324222"/>
    </source>
</evidence>
<name>A0A5B7FH44_PORTR</name>
<dbReference type="Proteomes" id="UP000324222">
    <property type="component" value="Unassembled WGS sequence"/>
</dbReference>
<accession>A0A5B7FH44</accession>
<feature type="compositionally biased region" description="Polar residues" evidence="1">
    <location>
        <begin position="34"/>
        <end position="49"/>
    </location>
</feature>
<feature type="region of interest" description="Disordered" evidence="1">
    <location>
        <begin position="1"/>
        <end position="61"/>
    </location>
</feature>
<sequence>MEQSRGQRDGEGGGWKKEEAQMESEWKDGEESRPSITTHAQPPQHSSPSRCPPQNHHTHLPLHTPLSISLLYSTTSHVFARITRVTRGSPGGNTTSAKFRQAKLTAASHGLLEPPSSRPPLIALDHAADSFYNLRRGRDEHWTSAPLRLTHATFSGLLNTLLHAFPGDSHFRIRPRLRPHLSPTSHRLPMLSCVYISVPAPLCGGTPVSTERVVFSAKVA</sequence>
<feature type="compositionally biased region" description="Basic and acidic residues" evidence="1">
    <location>
        <begin position="1"/>
        <end position="33"/>
    </location>
</feature>
<organism evidence="2 3">
    <name type="scientific">Portunus trituberculatus</name>
    <name type="common">Swimming crab</name>
    <name type="synonym">Neptunus trituberculatus</name>
    <dbReference type="NCBI Taxonomy" id="210409"/>
    <lineage>
        <taxon>Eukaryota</taxon>
        <taxon>Metazoa</taxon>
        <taxon>Ecdysozoa</taxon>
        <taxon>Arthropoda</taxon>
        <taxon>Crustacea</taxon>
        <taxon>Multicrustacea</taxon>
        <taxon>Malacostraca</taxon>
        <taxon>Eumalacostraca</taxon>
        <taxon>Eucarida</taxon>
        <taxon>Decapoda</taxon>
        <taxon>Pleocyemata</taxon>
        <taxon>Brachyura</taxon>
        <taxon>Eubrachyura</taxon>
        <taxon>Portunoidea</taxon>
        <taxon>Portunidae</taxon>
        <taxon>Portuninae</taxon>
        <taxon>Portunus</taxon>
    </lineage>
</organism>
<evidence type="ECO:0000256" key="1">
    <source>
        <dbReference type="SAM" id="MobiDB-lite"/>
    </source>
</evidence>
<gene>
    <name evidence="2" type="ORF">E2C01_037917</name>
</gene>
<keyword evidence="3" id="KW-1185">Reference proteome</keyword>